<name>A0ABN8FQ97_9BACL</name>
<dbReference type="SUPFAM" id="SSF46689">
    <property type="entry name" value="Homeodomain-like"/>
    <property type="match status" value="1"/>
</dbReference>
<dbReference type="Gene3D" id="1.10.357.10">
    <property type="entry name" value="Tetracycline Repressor, domain 2"/>
    <property type="match status" value="1"/>
</dbReference>
<sequence length="218" mass="25160">MTQDLFNSLIAAQKTKTEKQKKIIEIAIKLFADKGFANTSTAEIAKLAKVSEGTIFKHYGTKDKLLLSIILPFVKDSLPTMATEVFSEVLTEDTKTFEQFLTGFLKNRIEFFDRNKEIFRVFVKEIIYKDELKKEIAPHFIKNISLQISRVVEEFKLRGELKDKPTDQVLIYLMTVCGSFFVSRFVLFENYSISDEEVENFVHFVMDGIRNPLSEVSS</sequence>
<dbReference type="EMBL" id="CAKMAB010000018">
    <property type="protein sequence ID" value="CAH1057331.1"/>
    <property type="molecule type" value="Genomic_DNA"/>
</dbReference>
<evidence type="ECO:0000256" key="1">
    <source>
        <dbReference type="ARBA" id="ARBA00023125"/>
    </source>
</evidence>
<dbReference type="PANTHER" id="PTHR30055">
    <property type="entry name" value="HTH-TYPE TRANSCRIPTIONAL REGULATOR RUTR"/>
    <property type="match status" value="1"/>
</dbReference>
<dbReference type="InterPro" id="IPR036271">
    <property type="entry name" value="Tet_transcr_reg_TetR-rel_C_sf"/>
</dbReference>
<dbReference type="Pfam" id="PF00440">
    <property type="entry name" value="TetR_N"/>
    <property type="match status" value="1"/>
</dbReference>
<dbReference type="InterPro" id="IPR001647">
    <property type="entry name" value="HTH_TetR"/>
</dbReference>
<keyword evidence="1 2" id="KW-0238">DNA-binding</keyword>
<comment type="caution">
    <text evidence="4">The sequence shown here is derived from an EMBL/GenBank/DDBJ whole genome shotgun (WGS) entry which is preliminary data.</text>
</comment>
<organism evidence="4 5">
    <name type="scientific">Paenibacillus pseudetheri</name>
    <dbReference type="NCBI Taxonomy" id="2897682"/>
    <lineage>
        <taxon>Bacteria</taxon>
        <taxon>Bacillati</taxon>
        <taxon>Bacillota</taxon>
        <taxon>Bacilli</taxon>
        <taxon>Bacillales</taxon>
        <taxon>Paenibacillaceae</taxon>
        <taxon>Paenibacillus</taxon>
    </lineage>
</organism>
<accession>A0ABN8FQ97</accession>
<dbReference type="RefSeq" id="WP_234535969.1">
    <property type="nucleotide sequence ID" value="NZ_CAKMAB010000018.1"/>
</dbReference>
<evidence type="ECO:0000313" key="5">
    <source>
        <dbReference type="Proteomes" id="UP000838749"/>
    </source>
</evidence>
<evidence type="ECO:0000259" key="3">
    <source>
        <dbReference type="PROSITE" id="PS50977"/>
    </source>
</evidence>
<protein>
    <submittedName>
        <fullName evidence="4">Nucleoid occlusion factor SlmA</fullName>
    </submittedName>
</protein>
<dbReference type="PROSITE" id="PS50977">
    <property type="entry name" value="HTH_TETR_2"/>
    <property type="match status" value="1"/>
</dbReference>
<gene>
    <name evidence="4" type="primary">slmA</name>
    <name evidence="4" type="ORF">PAECIP111894_03489</name>
</gene>
<dbReference type="PANTHER" id="PTHR30055:SF222">
    <property type="entry name" value="REGULATORY PROTEIN"/>
    <property type="match status" value="1"/>
</dbReference>
<dbReference type="InterPro" id="IPR009057">
    <property type="entry name" value="Homeodomain-like_sf"/>
</dbReference>
<dbReference type="Proteomes" id="UP000838749">
    <property type="component" value="Unassembled WGS sequence"/>
</dbReference>
<evidence type="ECO:0000256" key="2">
    <source>
        <dbReference type="PROSITE-ProRule" id="PRU00335"/>
    </source>
</evidence>
<dbReference type="PRINTS" id="PR00455">
    <property type="entry name" value="HTHTETR"/>
</dbReference>
<feature type="domain" description="HTH tetR-type" evidence="3">
    <location>
        <begin position="17"/>
        <end position="77"/>
    </location>
</feature>
<feature type="DNA-binding region" description="H-T-H motif" evidence="2">
    <location>
        <begin position="40"/>
        <end position="59"/>
    </location>
</feature>
<proteinExistence type="predicted"/>
<reference evidence="4" key="1">
    <citation type="submission" date="2021-12" db="EMBL/GenBank/DDBJ databases">
        <authorList>
            <person name="Criscuolo A."/>
        </authorList>
    </citation>
    <scope>NUCLEOTIDE SEQUENCE</scope>
    <source>
        <strain evidence="4">CIP111894</strain>
    </source>
</reference>
<keyword evidence="5" id="KW-1185">Reference proteome</keyword>
<dbReference type="SUPFAM" id="SSF48498">
    <property type="entry name" value="Tetracyclin repressor-like, C-terminal domain"/>
    <property type="match status" value="1"/>
</dbReference>
<evidence type="ECO:0000313" key="4">
    <source>
        <dbReference type="EMBL" id="CAH1057331.1"/>
    </source>
</evidence>
<dbReference type="InterPro" id="IPR050109">
    <property type="entry name" value="HTH-type_TetR-like_transc_reg"/>
</dbReference>